<sequence>MIRMLYLLVKPEGMSDATFRAECRRHYDMSHAIPGLHKYEVRLVAEQPTDTHVPFFDIGHVDAVGECWFENEAAYAAYLASDIRKAWFEHGKTFIGRLKPFRTETVGGDGAG</sequence>
<evidence type="ECO:0000313" key="2">
    <source>
        <dbReference type="EMBL" id="AJG19417.1"/>
    </source>
</evidence>
<dbReference type="EMBL" id="CP010536">
    <property type="protein sequence ID" value="AJG19417.1"/>
    <property type="molecule type" value="Genomic_DNA"/>
</dbReference>
<dbReference type="KEGG" id="cbw:RR42_m2022"/>
<dbReference type="GO" id="GO:0016853">
    <property type="term" value="F:isomerase activity"/>
    <property type="evidence" value="ECO:0007669"/>
    <property type="project" value="UniProtKB-KW"/>
</dbReference>
<evidence type="ECO:0000259" key="1">
    <source>
        <dbReference type="Pfam" id="PF09448"/>
    </source>
</evidence>
<gene>
    <name evidence="2" type="ORF">RR42_m2022</name>
</gene>
<proteinExistence type="predicted"/>
<name>A0A0C4Y2N4_9BURK</name>
<dbReference type="Proteomes" id="UP000031843">
    <property type="component" value="Chromosome main"/>
</dbReference>
<protein>
    <submittedName>
        <fullName evidence="2">Putative 4-methylmuconolactone methylisomerase</fullName>
    </submittedName>
</protein>
<organism evidence="2 3">
    <name type="scientific">Cupriavidus basilensis</name>
    <dbReference type="NCBI Taxonomy" id="68895"/>
    <lineage>
        <taxon>Bacteria</taxon>
        <taxon>Pseudomonadati</taxon>
        <taxon>Pseudomonadota</taxon>
        <taxon>Betaproteobacteria</taxon>
        <taxon>Burkholderiales</taxon>
        <taxon>Burkholderiaceae</taxon>
        <taxon>Cupriavidus</taxon>
    </lineage>
</organism>
<dbReference type="STRING" id="68895.RR42_m2022"/>
<feature type="domain" description="4-Methylmuconolactone methyl-isomerase" evidence="1">
    <location>
        <begin position="1"/>
        <end position="108"/>
    </location>
</feature>
<accession>A0A0C4Y2N4</accession>
<dbReference type="AlphaFoldDB" id="A0A0C4Y2N4"/>
<evidence type="ECO:0000313" key="3">
    <source>
        <dbReference type="Proteomes" id="UP000031843"/>
    </source>
</evidence>
<reference evidence="2 3" key="1">
    <citation type="journal article" date="2015" name="Genome Announc.">
        <title>Complete Genome Sequence of Cupriavidus basilensis 4G11, Isolated from the Oak Ridge Field Research Center Site.</title>
        <authorList>
            <person name="Ray J."/>
            <person name="Waters R.J."/>
            <person name="Skerker J.M."/>
            <person name="Kuehl J.V."/>
            <person name="Price M.N."/>
            <person name="Huang J."/>
            <person name="Chakraborty R."/>
            <person name="Arkin A.P."/>
            <person name="Deutschbauer A."/>
        </authorList>
    </citation>
    <scope>NUCLEOTIDE SEQUENCE [LARGE SCALE GENOMIC DNA]</scope>
    <source>
        <strain evidence="2">4G11</strain>
    </source>
</reference>
<dbReference type="InterPro" id="IPR018566">
    <property type="entry name" value="MeMu_Me-Isoase"/>
</dbReference>
<dbReference type="OrthoDB" id="6778120at2"/>
<keyword evidence="3" id="KW-1185">Reference proteome</keyword>
<dbReference type="InterPro" id="IPR011008">
    <property type="entry name" value="Dimeric_a/b-barrel"/>
</dbReference>
<dbReference type="RefSeq" id="WP_043346212.1">
    <property type="nucleotide sequence ID" value="NZ_CP010536.1"/>
</dbReference>
<dbReference type="Gene3D" id="3.30.70.100">
    <property type="match status" value="1"/>
</dbReference>
<keyword evidence="2" id="KW-0413">Isomerase</keyword>
<dbReference type="SUPFAM" id="SSF54909">
    <property type="entry name" value="Dimeric alpha+beta barrel"/>
    <property type="match status" value="1"/>
</dbReference>
<dbReference type="Pfam" id="PF09448">
    <property type="entry name" value="MmlI"/>
    <property type="match status" value="1"/>
</dbReference>